<accession>A0A7S0WJ24</accession>
<protein>
    <submittedName>
        <fullName evidence="1">Uncharacterized protein</fullName>
    </submittedName>
</protein>
<organism evidence="1">
    <name type="scientific">Chlamydomonas leiostraca</name>
    <dbReference type="NCBI Taxonomy" id="1034604"/>
    <lineage>
        <taxon>Eukaryota</taxon>
        <taxon>Viridiplantae</taxon>
        <taxon>Chlorophyta</taxon>
        <taxon>core chlorophytes</taxon>
        <taxon>Chlorophyceae</taxon>
        <taxon>CS clade</taxon>
        <taxon>Chlamydomonadales</taxon>
        <taxon>Chlamydomonadaceae</taxon>
        <taxon>Chlamydomonas</taxon>
    </lineage>
</organism>
<reference evidence="1" key="1">
    <citation type="submission" date="2021-01" db="EMBL/GenBank/DDBJ databases">
        <authorList>
            <person name="Corre E."/>
            <person name="Pelletier E."/>
            <person name="Niang G."/>
            <person name="Scheremetjew M."/>
            <person name="Finn R."/>
            <person name="Kale V."/>
            <person name="Holt S."/>
            <person name="Cochrane G."/>
            <person name="Meng A."/>
            <person name="Brown T."/>
            <person name="Cohen L."/>
        </authorList>
    </citation>
    <scope>NUCLEOTIDE SEQUENCE</scope>
    <source>
        <strain evidence="1">SAG 11-49</strain>
    </source>
</reference>
<dbReference type="AlphaFoldDB" id="A0A7S0WJ24"/>
<name>A0A7S0WJ24_9CHLO</name>
<dbReference type="EMBL" id="HBFB01005954">
    <property type="protein sequence ID" value="CAD8668949.1"/>
    <property type="molecule type" value="Transcribed_RNA"/>
</dbReference>
<evidence type="ECO:0000313" key="1">
    <source>
        <dbReference type="EMBL" id="CAD8668949.1"/>
    </source>
</evidence>
<sequence>MLRNEVLKLVRGQGPAVFSGRSQQLFTLRGATTIEIPTCGGSCGCGACKPITTSTSSAPVFTPASQQHSLGTTRAYSSWHAAHVPGRCSCSQCSGRCACAACRTSGIASAGAQVQARRHMA</sequence>
<proteinExistence type="predicted"/>
<gene>
    <name evidence="1" type="ORF">CLEI1391_LOCUS3323</name>
</gene>